<organism evidence="1 2">
    <name type="scientific">Panagrolaimus davidi</name>
    <dbReference type="NCBI Taxonomy" id="227884"/>
    <lineage>
        <taxon>Eukaryota</taxon>
        <taxon>Metazoa</taxon>
        <taxon>Ecdysozoa</taxon>
        <taxon>Nematoda</taxon>
        <taxon>Chromadorea</taxon>
        <taxon>Rhabditida</taxon>
        <taxon>Tylenchina</taxon>
        <taxon>Panagrolaimomorpha</taxon>
        <taxon>Panagrolaimoidea</taxon>
        <taxon>Panagrolaimidae</taxon>
        <taxon>Panagrolaimus</taxon>
    </lineage>
</organism>
<keyword evidence="1" id="KW-1185">Reference proteome</keyword>
<reference evidence="2" key="1">
    <citation type="submission" date="2022-11" db="UniProtKB">
        <authorList>
            <consortium name="WormBaseParasite"/>
        </authorList>
    </citation>
    <scope>IDENTIFICATION</scope>
</reference>
<evidence type="ECO:0000313" key="2">
    <source>
        <dbReference type="WBParaSite" id="PDA_v2.g8434.t1"/>
    </source>
</evidence>
<proteinExistence type="predicted"/>
<evidence type="ECO:0000313" key="1">
    <source>
        <dbReference type="Proteomes" id="UP000887578"/>
    </source>
</evidence>
<name>A0A914QWJ4_9BILA</name>
<dbReference type="Proteomes" id="UP000887578">
    <property type="component" value="Unplaced"/>
</dbReference>
<dbReference type="AlphaFoldDB" id="A0A914QWJ4"/>
<accession>A0A914QWJ4</accession>
<sequence length="322" mass="35654">MLGSIDGYKCAVKGYENVKSVTQKEVQMVEEDFLNQIGQNNVASKRSDPVMIVDDFLNQVSDSKPSANKAVSDVSLELLNQLYKINSENPSNETVSIIDDDNFLNEVSDNKAAATDYKSGYDKPVAQKEVKIVEEDFLNQFGDRNVASKNTVSLLDGEDFLNQISESKPSVKAAPIIDDDFLHHVSENKSSNISVAVMIDDNFLNEVTENKSSTKAAVPVIGDDFLDTLPDMQPSANKNVQLVGDDFLDSFDAKPPVPVVEEDFLEQIGGSNGITLAKDSSKREWLISDLKKEFSDCSEAEFYRQLCNFLNDRPDLVMLQSP</sequence>
<dbReference type="WBParaSite" id="PDA_v2.g8434.t1">
    <property type="protein sequence ID" value="PDA_v2.g8434.t1"/>
    <property type="gene ID" value="PDA_v2.g8434"/>
</dbReference>
<protein>
    <submittedName>
        <fullName evidence="2">Uncharacterized protein</fullName>
    </submittedName>
</protein>